<keyword evidence="2" id="KW-0732">Signal</keyword>
<organism evidence="3 4">
    <name type="scientific">Mucilaginibacter hurinus</name>
    <dbReference type="NCBI Taxonomy" id="2201324"/>
    <lineage>
        <taxon>Bacteria</taxon>
        <taxon>Pseudomonadati</taxon>
        <taxon>Bacteroidota</taxon>
        <taxon>Sphingobacteriia</taxon>
        <taxon>Sphingobacteriales</taxon>
        <taxon>Sphingobacteriaceae</taxon>
        <taxon>Mucilaginibacter</taxon>
    </lineage>
</organism>
<evidence type="ECO:0000313" key="4">
    <source>
        <dbReference type="Proteomes" id="UP000253209"/>
    </source>
</evidence>
<dbReference type="Proteomes" id="UP000253209">
    <property type="component" value="Unassembled WGS sequence"/>
</dbReference>
<evidence type="ECO:0000256" key="1">
    <source>
        <dbReference type="SAM" id="MobiDB-lite"/>
    </source>
</evidence>
<dbReference type="PROSITE" id="PS51257">
    <property type="entry name" value="PROKAR_LIPOPROTEIN"/>
    <property type="match status" value="1"/>
</dbReference>
<feature type="region of interest" description="Disordered" evidence="1">
    <location>
        <begin position="22"/>
        <end position="74"/>
    </location>
</feature>
<proteinExistence type="predicted"/>
<sequence>MIMKRQLIIACMCAGLALASCGGSNSKDASGGGAGADGESITIDTPMPDTVGVDSIIDPATGRGQGGQQIPENK</sequence>
<comment type="caution">
    <text evidence="3">The sequence shown here is derived from an EMBL/GenBank/DDBJ whole genome shotgun (WGS) entry which is preliminary data.</text>
</comment>
<gene>
    <name evidence="3" type="ORF">DJ568_09010</name>
</gene>
<dbReference type="AlphaFoldDB" id="A0A367GPV1"/>
<keyword evidence="4" id="KW-1185">Reference proteome</keyword>
<evidence type="ECO:0000256" key="2">
    <source>
        <dbReference type="SAM" id="SignalP"/>
    </source>
</evidence>
<protein>
    <submittedName>
        <fullName evidence="3">Uncharacterized protein</fullName>
    </submittedName>
</protein>
<reference evidence="3 4" key="1">
    <citation type="submission" date="2018-05" db="EMBL/GenBank/DDBJ databases">
        <title>Mucilaginibacter hurinus sp. nov., isolated from briquette warehouse soil.</title>
        <authorList>
            <person name="Choi L."/>
        </authorList>
    </citation>
    <scope>NUCLEOTIDE SEQUENCE [LARGE SCALE GENOMIC DNA]</scope>
    <source>
        <strain evidence="3 4">ZR32</strain>
    </source>
</reference>
<name>A0A367GPV1_9SPHI</name>
<accession>A0A367GPV1</accession>
<evidence type="ECO:0000313" key="3">
    <source>
        <dbReference type="EMBL" id="RCH55310.1"/>
    </source>
</evidence>
<feature type="chain" id="PRO_5016653920" evidence="2">
    <location>
        <begin position="20"/>
        <end position="74"/>
    </location>
</feature>
<dbReference type="EMBL" id="QGDC01000004">
    <property type="protein sequence ID" value="RCH55310.1"/>
    <property type="molecule type" value="Genomic_DNA"/>
</dbReference>
<feature type="signal peptide" evidence="2">
    <location>
        <begin position="1"/>
        <end position="19"/>
    </location>
</feature>